<sequence length="207" mass="23152">MQRGANLTPDLFVPSSIWSHNTGGKLLAYGVKKDNFALLRDRLEQVELEAEEQYQNPNATSDPKIQALEFLIVTFDSIQTAMASHIPYIHAVKKPAIITRNNIEKIGAKIKKYGHSVVKRATRAASSSQKVSDPSDYNQMVRDVVAISLAFSKRASLASPEELSEGLGDVLARAHSFYRDVVCSIIIEDLRLHMQRCIKHETVYIVE</sequence>
<dbReference type="EMBL" id="HACM01010987">
    <property type="protein sequence ID" value="CRZ11429.1"/>
    <property type="molecule type" value="Transcribed_RNA"/>
</dbReference>
<protein>
    <submittedName>
        <fullName evidence="1">Uncharacterized protein</fullName>
    </submittedName>
</protein>
<accession>A0A0H5RRT2</accession>
<name>A0A0H5RRT2_9EUKA</name>
<evidence type="ECO:0000313" key="1">
    <source>
        <dbReference type="EMBL" id="CRZ11429.1"/>
    </source>
</evidence>
<proteinExistence type="predicted"/>
<dbReference type="AlphaFoldDB" id="A0A0H5RRT2"/>
<reference evidence="1" key="1">
    <citation type="submission" date="2015-04" db="EMBL/GenBank/DDBJ databases">
        <title>The genome sequence of the plant pathogenic Rhizarian Plasmodiophora brassicae reveals insights in its biotrophic life cycle and the origin of chitin synthesis.</title>
        <authorList>
            <person name="Schwelm A."/>
            <person name="Fogelqvist J."/>
            <person name="Knaust A."/>
            <person name="Julke S."/>
            <person name="Lilja T."/>
            <person name="Dhandapani V."/>
            <person name="Bonilla-Rosso G."/>
            <person name="Karlsson M."/>
            <person name="Shevchenko A."/>
            <person name="Choi S.R."/>
            <person name="Kim H.G."/>
            <person name="Park J.Y."/>
            <person name="Lim Y.P."/>
            <person name="Ludwig-Muller J."/>
            <person name="Dixelius C."/>
        </authorList>
    </citation>
    <scope>NUCLEOTIDE SEQUENCE</scope>
    <source>
        <tissue evidence="1">Potato root galls</tissue>
    </source>
</reference>
<organism evidence="1">
    <name type="scientific">Spongospora subterranea</name>
    <dbReference type="NCBI Taxonomy" id="70186"/>
    <lineage>
        <taxon>Eukaryota</taxon>
        <taxon>Sar</taxon>
        <taxon>Rhizaria</taxon>
        <taxon>Endomyxa</taxon>
        <taxon>Phytomyxea</taxon>
        <taxon>Plasmodiophorida</taxon>
        <taxon>Plasmodiophoridae</taxon>
        <taxon>Spongospora</taxon>
    </lineage>
</organism>